<reference evidence="6 7" key="1">
    <citation type="submission" date="2019-06" db="EMBL/GenBank/DDBJ databases">
        <title>Genomic Encyclopedia of Type Strains, Phase IV (KMG-V): Genome sequencing to study the core and pangenomes of soil and plant-associated prokaryotes.</title>
        <authorList>
            <person name="Whitman W."/>
        </authorList>
    </citation>
    <scope>NUCLEOTIDE SEQUENCE [LARGE SCALE GENOMIC DNA]</scope>
    <source>
        <strain evidence="6 7">BR 11880</strain>
    </source>
</reference>
<feature type="domain" description="FAD-binding" evidence="5">
    <location>
        <begin position="4"/>
        <end position="48"/>
    </location>
</feature>
<dbReference type="PANTHER" id="PTHR47178:SF5">
    <property type="entry name" value="FAD-BINDING DOMAIN-CONTAINING PROTEIN"/>
    <property type="match status" value="1"/>
</dbReference>
<keyword evidence="2" id="KW-0274">FAD</keyword>
<dbReference type="PANTHER" id="PTHR47178">
    <property type="entry name" value="MONOOXYGENASE, FAD-BINDING"/>
    <property type="match status" value="1"/>
</dbReference>
<keyword evidence="3" id="KW-0560">Oxidoreductase</keyword>
<name>A0A560FQ69_9PROT</name>
<dbReference type="Pfam" id="PF01494">
    <property type="entry name" value="FAD_binding_3"/>
    <property type="match status" value="1"/>
</dbReference>
<gene>
    <name evidence="6" type="ORF">FBZ89_102534</name>
</gene>
<accession>A0A560FQ69</accession>
<evidence type="ECO:0000313" key="7">
    <source>
        <dbReference type="Proteomes" id="UP000319859"/>
    </source>
</evidence>
<dbReference type="SUPFAM" id="SSF51905">
    <property type="entry name" value="FAD/NAD(P)-binding domain"/>
    <property type="match status" value="1"/>
</dbReference>
<keyword evidence="4" id="KW-0503">Monooxygenase</keyword>
<evidence type="ECO:0000313" key="6">
    <source>
        <dbReference type="EMBL" id="TWB23777.1"/>
    </source>
</evidence>
<evidence type="ECO:0000256" key="3">
    <source>
        <dbReference type="ARBA" id="ARBA00023002"/>
    </source>
</evidence>
<sequence length="175" mass="19221">MPEFKILIVGAGLGGLSLAQSLSRAGIACEIFERDNAPFDRPQGYRLHLDGDAINAAREVLTPELWRLFEQTSQWTEPYTTILGTDLSVIKRLPTQDDLGDVWPATEASARHANVDRATLRQILLAGLENRIHFAKAIDRYESSDQGVTAHFSDGTSVTGDMLVGADGIRSTVRR</sequence>
<evidence type="ECO:0000256" key="2">
    <source>
        <dbReference type="ARBA" id="ARBA00022827"/>
    </source>
</evidence>
<proteinExistence type="predicted"/>
<dbReference type="AlphaFoldDB" id="A0A560FQ69"/>
<evidence type="ECO:0000259" key="5">
    <source>
        <dbReference type="Pfam" id="PF01494"/>
    </source>
</evidence>
<comment type="caution">
    <text evidence="6">The sequence shown here is derived from an EMBL/GenBank/DDBJ whole genome shotgun (WGS) entry which is preliminary data.</text>
</comment>
<dbReference type="RefSeq" id="WP_211115101.1">
    <property type="nucleotide sequence ID" value="NZ_VITN01000002.1"/>
</dbReference>
<dbReference type="Proteomes" id="UP000319859">
    <property type="component" value="Unassembled WGS sequence"/>
</dbReference>
<keyword evidence="1" id="KW-0285">Flavoprotein</keyword>
<organism evidence="6 7">
    <name type="scientific">Nitrospirillum amazonense</name>
    <dbReference type="NCBI Taxonomy" id="28077"/>
    <lineage>
        <taxon>Bacteria</taxon>
        <taxon>Pseudomonadati</taxon>
        <taxon>Pseudomonadota</taxon>
        <taxon>Alphaproteobacteria</taxon>
        <taxon>Rhodospirillales</taxon>
        <taxon>Azospirillaceae</taxon>
        <taxon>Nitrospirillum</taxon>
    </lineage>
</organism>
<dbReference type="PRINTS" id="PR00420">
    <property type="entry name" value="RNGMNOXGNASE"/>
</dbReference>
<dbReference type="GO" id="GO:0004497">
    <property type="term" value="F:monooxygenase activity"/>
    <property type="evidence" value="ECO:0007669"/>
    <property type="project" value="UniProtKB-KW"/>
</dbReference>
<evidence type="ECO:0000256" key="1">
    <source>
        <dbReference type="ARBA" id="ARBA00022630"/>
    </source>
</evidence>
<dbReference type="EMBL" id="VITN01000002">
    <property type="protein sequence ID" value="TWB23777.1"/>
    <property type="molecule type" value="Genomic_DNA"/>
</dbReference>
<evidence type="ECO:0000256" key="4">
    <source>
        <dbReference type="ARBA" id="ARBA00023033"/>
    </source>
</evidence>
<protein>
    <submittedName>
        <fullName evidence="6">FAD binding domain-containing protein</fullName>
    </submittedName>
</protein>
<dbReference type="GO" id="GO:0071949">
    <property type="term" value="F:FAD binding"/>
    <property type="evidence" value="ECO:0007669"/>
    <property type="project" value="InterPro"/>
</dbReference>
<dbReference type="InterPro" id="IPR036188">
    <property type="entry name" value="FAD/NAD-bd_sf"/>
</dbReference>
<dbReference type="Gene3D" id="3.50.50.60">
    <property type="entry name" value="FAD/NAD(P)-binding domain"/>
    <property type="match status" value="1"/>
</dbReference>
<dbReference type="InterPro" id="IPR002938">
    <property type="entry name" value="FAD-bd"/>
</dbReference>